<reference evidence="1 2" key="1">
    <citation type="journal article" date="2013" name="Syst. Appl. Microbiol.">
        <title>Phylogenetic position and virulence apparatus of the pear flower necrosis pathogen Erwinia piriflorinigrans CFBP 5888T as assessed by comparative genomics.</title>
        <authorList>
            <person name="Smits T.H."/>
            <person name="Rezzonico F."/>
            <person name="Lopez M.M."/>
            <person name="Blom J."/>
            <person name="Goesmann A."/>
            <person name="Frey J.E."/>
            <person name="Duffy B."/>
        </authorList>
    </citation>
    <scope>NUCLEOTIDE SEQUENCE [LARGE SCALE GENOMIC DNA]</scope>
    <source>
        <strain evidence="2">CFBP5888</strain>
    </source>
</reference>
<gene>
    <name evidence="1" type="ORF">EPIR_2391</name>
</gene>
<dbReference type="Proteomes" id="UP000018217">
    <property type="component" value="Unassembled WGS sequence"/>
</dbReference>
<dbReference type="EMBL" id="CAHS01000015">
    <property type="protein sequence ID" value="CCG87756.1"/>
    <property type="molecule type" value="Genomic_DNA"/>
</dbReference>
<sequence>MVPEYVRIIRKVLLIVDSDRTAPMLVIQPGYSRIADIIRQVLP</sequence>
<evidence type="ECO:0000313" key="2">
    <source>
        <dbReference type="Proteomes" id="UP000018217"/>
    </source>
</evidence>
<comment type="caution">
    <text evidence="1">The sequence shown here is derived from an EMBL/GenBank/DDBJ whole genome shotgun (WGS) entry which is preliminary data.</text>
</comment>
<dbReference type="AlphaFoldDB" id="V5Z9Q4"/>
<protein>
    <submittedName>
        <fullName evidence="1">Uncharacterized protein</fullName>
    </submittedName>
</protein>
<accession>V5Z9Q4</accession>
<dbReference type="STRING" id="1161919.EPIR_2391"/>
<organism evidence="1 2">
    <name type="scientific">Erwinia piriflorinigrans CFBP 5888</name>
    <dbReference type="NCBI Taxonomy" id="1161919"/>
    <lineage>
        <taxon>Bacteria</taxon>
        <taxon>Pseudomonadati</taxon>
        <taxon>Pseudomonadota</taxon>
        <taxon>Gammaproteobacteria</taxon>
        <taxon>Enterobacterales</taxon>
        <taxon>Erwiniaceae</taxon>
        <taxon>Erwinia</taxon>
    </lineage>
</organism>
<keyword evidence="2" id="KW-1185">Reference proteome</keyword>
<evidence type="ECO:0000313" key="1">
    <source>
        <dbReference type="EMBL" id="CCG87756.1"/>
    </source>
</evidence>
<name>V5Z9Q4_9GAMM</name>
<proteinExistence type="predicted"/>